<proteinExistence type="predicted"/>
<gene>
    <name evidence="3" type="ORF">C491_17504</name>
</gene>
<dbReference type="GO" id="GO:0004177">
    <property type="term" value="F:aminopeptidase activity"/>
    <property type="evidence" value="ECO:0007669"/>
    <property type="project" value="UniProtKB-KW"/>
</dbReference>
<evidence type="ECO:0000313" key="3">
    <source>
        <dbReference type="EMBL" id="ELY54916.1"/>
    </source>
</evidence>
<dbReference type="Gene3D" id="3.40.350.10">
    <property type="entry name" value="Creatinase/prolidase N-terminal domain"/>
    <property type="match status" value="1"/>
</dbReference>
<feature type="domain" description="Peptidase M24" evidence="1">
    <location>
        <begin position="145"/>
        <end position="353"/>
    </location>
</feature>
<dbReference type="InterPro" id="IPR036005">
    <property type="entry name" value="Creatinase/aminopeptidase-like"/>
</dbReference>
<dbReference type="InterPro" id="IPR029149">
    <property type="entry name" value="Creatin/AminoP/Spt16_N"/>
</dbReference>
<dbReference type="SUPFAM" id="SSF53092">
    <property type="entry name" value="Creatinase/prolidase N-terminal domain"/>
    <property type="match status" value="1"/>
</dbReference>
<accession>L9X0E2</accession>
<dbReference type="InterPro" id="IPR000994">
    <property type="entry name" value="Pept_M24"/>
</dbReference>
<organism evidence="3 4">
    <name type="scientific">Natronococcus amylolyticus DSM 10524</name>
    <dbReference type="NCBI Taxonomy" id="1227497"/>
    <lineage>
        <taxon>Archaea</taxon>
        <taxon>Methanobacteriati</taxon>
        <taxon>Methanobacteriota</taxon>
        <taxon>Stenosarchaea group</taxon>
        <taxon>Halobacteria</taxon>
        <taxon>Halobacteriales</taxon>
        <taxon>Natrialbaceae</taxon>
        <taxon>Natronococcus</taxon>
    </lineage>
</organism>
<dbReference type="CDD" id="cd01066">
    <property type="entry name" value="APP_MetAP"/>
    <property type="match status" value="1"/>
</dbReference>
<keyword evidence="3" id="KW-0645">Protease</keyword>
<protein>
    <submittedName>
        <fullName evidence="3">Xaa-Pro aminopeptidase, M24 family protein</fullName>
    </submittedName>
</protein>
<name>L9X0E2_9EURY</name>
<keyword evidence="3" id="KW-0378">Hydrolase</keyword>
<dbReference type="Proteomes" id="UP000011688">
    <property type="component" value="Unassembled WGS sequence"/>
</dbReference>
<comment type="caution">
    <text evidence="3">The sequence shown here is derived from an EMBL/GenBank/DDBJ whole genome shotgun (WGS) entry which is preliminary data.</text>
</comment>
<dbReference type="InterPro" id="IPR050659">
    <property type="entry name" value="Peptidase_M24B"/>
</dbReference>
<dbReference type="Pfam" id="PF00557">
    <property type="entry name" value="Peptidase_M24"/>
    <property type="match status" value="1"/>
</dbReference>
<dbReference type="PANTHER" id="PTHR46112:SF2">
    <property type="entry name" value="XAA-PRO AMINOPEPTIDASE P-RELATED"/>
    <property type="match status" value="1"/>
</dbReference>
<evidence type="ECO:0000259" key="1">
    <source>
        <dbReference type="Pfam" id="PF00557"/>
    </source>
</evidence>
<dbReference type="SUPFAM" id="SSF55920">
    <property type="entry name" value="Creatinase/aminopeptidase"/>
    <property type="match status" value="1"/>
</dbReference>
<sequence length="369" mass="40613">MEARDLDVLLITDPANMFYLSGYDAYSFYVPQILIVTPDQNQPIWVGREQDRTCATETTWLDYENIVVYTDEYVDSDNHPMSFVVDLLAELGRATGDVGVEMDADYFSAHAYHELTHALSEATVHDVTKLVNRVRMVKSDAEVACHREAARISERAMEKGIAAIEDGVRQSDAAATVYEALLEGTETTGGDYPAIVPLMPSGEGTGSPHLTWTNETYKEGEPVILELSGVVNRYHSPLTRTVFLGEPPAKVRTASEIVVRGLEAAIDAVEPGVTCEAVERAWRDEIAGTMVEKESRIGYSTGIGYPPSWVEKSASIRPGDTTELQPNMVFHMIPGVWFDGYGIEISESFVVTDDGADVLADVPRELIVK</sequence>
<evidence type="ECO:0000313" key="4">
    <source>
        <dbReference type="Proteomes" id="UP000011688"/>
    </source>
</evidence>
<dbReference type="eggNOG" id="arCOG01000">
    <property type="taxonomic scope" value="Archaea"/>
</dbReference>
<dbReference type="PANTHER" id="PTHR46112">
    <property type="entry name" value="AMINOPEPTIDASE"/>
    <property type="match status" value="1"/>
</dbReference>
<dbReference type="InterPro" id="IPR000587">
    <property type="entry name" value="Creatinase_N"/>
</dbReference>
<dbReference type="PATRIC" id="fig|1227497.3.peg.3563"/>
<feature type="domain" description="Creatinase N-terminal" evidence="2">
    <location>
        <begin position="1"/>
        <end position="137"/>
    </location>
</feature>
<reference evidence="3 4" key="1">
    <citation type="journal article" date="2014" name="PLoS Genet.">
        <title>Phylogenetically driven sequencing of extremely halophilic archaea reveals strategies for static and dynamic osmo-response.</title>
        <authorList>
            <person name="Becker E.A."/>
            <person name="Seitzer P.M."/>
            <person name="Tritt A."/>
            <person name="Larsen D."/>
            <person name="Krusor M."/>
            <person name="Yao A.I."/>
            <person name="Wu D."/>
            <person name="Madern D."/>
            <person name="Eisen J.A."/>
            <person name="Darling A.E."/>
            <person name="Facciotti M.T."/>
        </authorList>
    </citation>
    <scope>NUCLEOTIDE SEQUENCE [LARGE SCALE GENOMIC DNA]</scope>
    <source>
        <strain evidence="3 4">DSM 10524</strain>
    </source>
</reference>
<dbReference type="AlphaFoldDB" id="L9X0E2"/>
<keyword evidence="3" id="KW-0031">Aminopeptidase</keyword>
<dbReference type="Pfam" id="PF01321">
    <property type="entry name" value="Creatinase_N"/>
    <property type="match status" value="1"/>
</dbReference>
<dbReference type="Gene3D" id="3.90.230.10">
    <property type="entry name" value="Creatinase/methionine aminopeptidase superfamily"/>
    <property type="match status" value="1"/>
</dbReference>
<dbReference type="EMBL" id="AOIB01000033">
    <property type="protein sequence ID" value="ELY54916.1"/>
    <property type="molecule type" value="Genomic_DNA"/>
</dbReference>
<dbReference type="STRING" id="1227497.C491_17504"/>
<evidence type="ECO:0000259" key="2">
    <source>
        <dbReference type="Pfam" id="PF01321"/>
    </source>
</evidence>
<keyword evidence="4" id="KW-1185">Reference proteome</keyword>